<name>A0A9P8UJV8_9PEZI</name>
<gene>
    <name evidence="2" type="ORF">BKA67DRAFT_537179</name>
</gene>
<feature type="region of interest" description="Disordered" evidence="1">
    <location>
        <begin position="1"/>
        <end position="62"/>
    </location>
</feature>
<evidence type="ECO:0000256" key="1">
    <source>
        <dbReference type="SAM" id="MobiDB-lite"/>
    </source>
</evidence>
<keyword evidence="3" id="KW-1185">Reference proteome</keyword>
<reference evidence="2" key="1">
    <citation type="journal article" date="2021" name="Nat. Commun.">
        <title>Genetic determinants of endophytism in the Arabidopsis root mycobiome.</title>
        <authorList>
            <person name="Mesny F."/>
            <person name="Miyauchi S."/>
            <person name="Thiergart T."/>
            <person name="Pickel B."/>
            <person name="Atanasova L."/>
            <person name="Karlsson M."/>
            <person name="Huettel B."/>
            <person name="Barry K.W."/>
            <person name="Haridas S."/>
            <person name="Chen C."/>
            <person name="Bauer D."/>
            <person name="Andreopoulos W."/>
            <person name="Pangilinan J."/>
            <person name="LaButti K."/>
            <person name="Riley R."/>
            <person name="Lipzen A."/>
            <person name="Clum A."/>
            <person name="Drula E."/>
            <person name="Henrissat B."/>
            <person name="Kohler A."/>
            <person name="Grigoriev I.V."/>
            <person name="Martin F.M."/>
            <person name="Hacquard S."/>
        </authorList>
    </citation>
    <scope>NUCLEOTIDE SEQUENCE</scope>
    <source>
        <strain evidence="2">MPI-SDFR-AT-0073</strain>
    </source>
</reference>
<feature type="compositionally biased region" description="Basic and acidic residues" evidence="1">
    <location>
        <begin position="1"/>
        <end position="17"/>
    </location>
</feature>
<evidence type="ECO:0000313" key="2">
    <source>
        <dbReference type="EMBL" id="KAH6653516.1"/>
    </source>
</evidence>
<organism evidence="2 3">
    <name type="scientific">Truncatella angustata</name>
    <dbReference type="NCBI Taxonomy" id="152316"/>
    <lineage>
        <taxon>Eukaryota</taxon>
        <taxon>Fungi</taxon>
        <taxon>Dikarya</taxon>
        <taxon>Ascomycota</taxon>
        <taxon>Pezizomycotina</taxon>
        <taxon>Sordariomycetes</taxon>
        <taxon>Xylariomycetidae</taxon>
        <taxon>Amphisphaeriales</taxon>
        <taxon>Sporocadaceae</taxon>
        <taxon>Truncatella</taxon>
    </lineage>
</organism>
<dbReference type="RefSeq" id="XP_045957793.1">
    <property type="nucleotide sequence ID" value="XM_046100274.1"/>
</dbReference>
<dbReference type="GeneID" id="70129166"/>
<dbReference type="AlphaFoldDB" id="A0A9P8UJV8"/>
<proteinExistence type="predicted"/>
<dbReference type="Proteomes" id="UP000758603">
    <property type="component" value="Unassembled WGS sequence"/>
</dbReference>
<evidence type="ECO:0000313" key="3">
    <source>
        <dbReference type="Proteomes" id="UP000758603"/>
    </source>
</evidence>
<feature type="compositionally biased region" description="Polar residues" evidence="1">
    <location>
        <begin position="135"/>
        <end position="145"/>
    </location>
</feature>
<accession>A0A9P8UJV8</accession>
<dbReference type="EMBL" id="JAGPXC010000005">
    <property type="protein sequence ID" value="KAH6653516.1"/>
    <property type="molecule type" value="Genomic_DNA"/>
</dbReference>
<protein>
    <submittedName>
        <fullName evidence="2">Uncharacterized protein</fullName>
    </submittedName>
</protein>
<sequence length="159" mass="17978">MDRLCLEKKRERQKEEAGFDLVCTPDGQSDTVGAVKHGRDGERGEETTQDMGNGDREPIRHWGNGQAETSVYSIIYMRLCIGSVDPDKKDSKELLPGQQVRSQHHSNEIVHRLFRLQWYSDVVESRPESVRSKAYSGQSGYSTCSAPPERPHLGYRTGL</sequence>
<feature type="compositionally biased region" description="Basic and acidic residues" evidence="1">
    <location>
        <begin position="37"/>
        <end position="46"/>
    </location>
</feature>
<feature type="region of interest" description="Disordered" evidence="1">
    <location>
        <begin position="130"/>
        <end position="159"/>
    </location>
</feature>
<comment type="caution">
    <text evidence="2">The sequence shown here is derived from an EMBL/GenBank/DDBJ whole genome shotgun (WGS) entry which is preliminary data.</text>
</comment>